<dbReference type="Proteomes" id="UP000712600">
    <property type="component" value="Unassembled WGS sequence"/>
</dbReference>
<feature type="compositionally biased region" description="Polar residues" evidence="1">
    <location>
        <begin position="1"/>
        <end position="10"/>
    </location>
</feature>
<dbReference type="AlphaFoldDB" id="A0A8S9SL94"/>
<feature type="region of interest" description="Disordered" evidence="1">
    <location>
        <begin position="45"/>
        <end position="67"/>
    </location>
</feature>
<feature type="region of interest" description="Disordered" evidence="1">
    <location>
        <begin position="1"/>
        <end position="30"/>
    </location>
</feature>
<protein>
    <submittedName>
        <fullName evidence="2">Uncharacterized protein</fullName>
    </submittedName>
</protein>
<evidence type="ECO:0000256" key="1">
    <source>
        <dbReference type="SAM" id="MobiDB-lite"/>
    </source>
</evidence>
<name>A0A8S9SL94_BRACR</name>
<evidence type="ECO:0000313" key="3">
    <source>
        <dbReference type="Proteomes" id="UP000712600"/>
    </source>
</evidence>
<comment type="caution">
    <text evidence="2">The sequence shown here is derived from an EMBL/GenBank/DDBJ whole genome shotgun (WGS) entry which is preliminary data.</text>
</comment>
<gene>
    <name evidence="2" type="ORF">F2Q69_00035296</name>
</gene>
<evidence type="ECO:0000313" key="2">
    <source>
        <dbReference type="EMBL" id="KAF3602316.1"/>
    </source>
</evidence>
<feature type="compositionally biased region" description="Basic and acidic residues" evidence="1">
    <location>
        <begin position="51"/>
        <end position="60"/>
    </location>
</feature>
<dbReference type="EMBL" id="QGKX02000004">
    <property type="protein sequence ID" value="KAF3602316.1"/>
    <property type="molecule type" value="Genomic_DNA"/>
</dbReference>
<reference evidence="2" key="1">
    <citation type="submission" date="2019-12" db="EMBL/GenBank/DDBJ databases">
        <title>Genome sequencing and annotation of Brassica cretica.</title>
        <authorList>
            <person name="Studholme D.J."/>
            <person name="Sarris P."/>
        </authorList>
    </citation>
    <scope>NUCLEOTIDE SEQUENCE</scope>
    <source>
        <strain evidence="2">PFS-109/04</strain>
        <tissue evidence="2">Leaf</tissue>
    </source>
</reference>
<organism evidence="2 3">
    <name type="scientific">Brassica cretica</name>
    <name type="common">Mustard</name>
    <dbReference type="NCBI Taxonomy" id="69181"/>
    <lineage>
        <taxon>Eukaryota</taxon>
        <taxon>Viridiplantae</taxon>
        <taxon>Streptophyta</taxon>
        <taxon>Embryophyta</taxon>
        <taxon>Tracheophyta</taxon>
        <taxon>Spermatophyta</taxon>
        <taxon>Magnoliopsida</taxon>
        <taxon>eudicotyledons</taxon>
        <taxon>Gunneridae</taxon>
        <taxon>Pentapetalae</taxon>
        <taxon>rosids</taxon>
        <taxon>malvids</taxon>
        <taxon>Brassicales</taxon>
        <taxon>Brassicaceae</taxon>
        <taxon>Brassiceae</taxon>
        <taxon>Brassica</taxon>
    </lineage>
</organism>
<proteinExistence type="predicted"/>
<accession>A0A8S9SL94</accession>
<sequence length="67" mass="7941">MENSSQGNQSGEKHRRRQDEKGNNNSRRKVNMIIAILQRYRLSRQSLSAQGRDERDERELTNLVRTQ</sequence>